<reference evidence="9" key="1">
    <citation type="submission" date="2021-12" db="EMBL/GenBank/DDBJ databases">
        <title>Convergent genome expansion in fungi linked to evolution of root-endophyte symbiosis.</title>
        <authorList>
            <consortium name="DOE Joint Genome Institute"/>
            <person name="Ke Y.-H."/>
            <person name="Bonito G."/>
            <person name="Liao H.-L."/>
            <person name="Looney B."/>
            <person name="Rojas-Flechas A."/>
            <person name="Nash J."/>
            <person name="Hameed K."/>
            <person name="Schadt C."/>
            <person name="Martin F."/>
            <person name="Crous P.W."/>
            <person name="Miettinen O."/>
            <person name="Magnuson J.K."/>
            <person name="Labbe J."/>
            <person name="Jacobson D."/>
            <person name="Doktycz M.J."/>
            <person name="Veneault-Fourrey C."/>
            <person name="Kuo A."/>
            <person name="Mondo S."/>
            <person name="Calhoun S."/>
            <person name="Riley R."/>
            <person name="Ohm R."/>
            <person name="LaButti K."/>
            <person name="Andreopoulos B."/>
            <person name="Pangilinan J."/>
            <person name="Nolan M."/>
            <person name="Tritt A."/>
            <person name="Clum A."/>
            <person name="Lipzen A."/>
            <person name="Daum C."/>
            <person name="Barry K."/>
            <person name="Grigoriev I.V."/>
            <person name="Vilgalys R."/>
        </authorList>
    </citation>
    <scope>NUCLEOTIDE SEQUENCE</scope>
    <source>
        <strain evidence="9">PMI_201</strain>
    </source>
</reference>
<dbReference type="PANTHER" id="PTHR31845">
    <property type="entry name" value="FINGER DOMAIN PROTEIN, PUTATIVE-RELATED"/>
    <property type="match status" value="1"/>
</dbReference>
<dbReference type="GO" id="GO:0000976">
    <property type="term" value="F:transcription cis-regulatory region binding"/>
    <property type="evidence" value="ECO:0007669"/>
    <property type="project" value="TreeGrafter"/>
</dbReference>
<dbReference type="CDD" id="cd00067">
    <property type="entry name" value="GAL4"/>
    <property type="match status" value="1"/>
</dbReference>
<evidence type="ECO:0000256" key="4">
    <source>
        <dbReference type="ARBA" id="ARBA00023125"/>
    </source>
</evidence>
<dbReference type="Proteomes" id="UP001201262">
    <property type="component" value="Unassembled WGS sequence"/>
</dbReference>
<proteinExistence type="predicted"/>
<dbReference type="InterPro" id="IPR001138">
    <property type="entry name" value="Zn2Cys6_DnaBD"/>
</dbReference>
<evidence type="ECO:0000256" key="2">
    <source>
        <dbReference type="ARBA" id="ARBA00022723"/>
    </source>
</evidence>
<evidence type="ECO:0000256" key="7">
    <source>
        <dbReference type="SAM" id="MobiDB-lite"/>
    </source>
</evidence>
<dbReference type="PANTHER" id="PTHR31845:SF17">
    <property type="entry name" value="ZN(II)2CYS6 TRANSCRIPTION FACTOR (EUROFUNG)"/>
    <property type="match status" value="1"/>
</dbReference>
<dbReference type="InterPro" id="IPR007219">
    <property type="entry name" value="XnlR_reg_dom"/>
</dbReference>
<evidence type="ECO:0000256" key="3">
    <source>
        <dbReference type="ARBA" id="ARBA00023015"/>
    </source>
</evidence>
<comment type="subcellular location">
    <subcellularLocation>
        <location evidence="1">Nucleus</location>
    </subcellularLocation>
</comment>
<dbReference type="InterPro" id="IPR051089">
    <property type="entry name" value="prtT"/>
</dbReference>
<dbReference type="Gene3D" id="4.10.240.10">
    <property type="entry name" value="Zn(2)-C6 fungal-type DNA-binding domain"/>
    <property type="match status" value="1"/>
</dbReference>
<comment type="caution">
    <text evidence="9">The sequence shown here is derived from an EMBL/GenBank/DDBJ whole genome shotgun (WGS) entry which is preliminary data.</text>
</comment>
<dbReference type="EMBL" id="JAJTJA010000002">
    <property type="protein sequence ID" value="KAH8703949.1"/>
    <property type="molecule type" value="Genomic_DNA"/>
</dbReference>
<keyword evidence="5" id="KW-0804">Transcription</keyword>
<evidence type="ECO:0000313" key="10">
    <source>
        <dbReference type="Proteomes" id="UP001201262"/>
    </source>
</evidence>
<dbReference type="Pfam" id="PF00172">
    <property type="entry name" value="Zn_clus"/>
    <property type="match status" value="1"/>
</dbReference>
<dbReference type="SMART" id="SM00906">
    <property type="entry name" value="Fungal_trans"/>
    <property type="match status" value="1"/>
</dbReference>
<dbReference type="SUPFAM" id="SSF57701">
    <property type="entry name" value="Zn2/Cys6 DNA-binding domain"/>
    <property type="match status" value="1"/>
</dbReference>
<keyword evidence="2" id="KW-0479">Metal-binding</keyword>
<dbReference type="RefSeq" id="XP_046076967.1">
    <property type="nucleotide sequence ID" value="XM_046212922.1"/>
</dbReference>
<keyword evidence="6" id="KW-0539">Nucleus</keyword>
<evidence type="ECO:0000313" key="9">
    <source>
        <dbReference type="EMBL" id="KAH8703949.1"/>
    </source>
</evidence>
<dbReference type="PROSITE" id="PS50048">
    <property type="entry name" value="ZN2_CY6_FUNGAL_2"/>
    <property type="match status" value="1"/>
</dbReference>
<dbReference type="PROSITE" id="PS00463">
    <property type="entry name" value="ZN2_CY6_FUNGAL_1"/>
    <property type="match status" value="1"/>
</dbReference>
<feature type="region of interest" description="Disordered" evidence="7">
    <location>
        <begin position="121"/>
        <end position="147"/>
    </location>
</feature>
<protein>
    <submittedName>
        <fullName evidence="9">Fungal-specific transcription factor</fullName>
    </submittedName>
</protein>
<evidence type="ECO:0000259" key="8">
    <source>
        <dbReference type="PROSITE" id="PS50048"/>
    </source>
</evidence>
<dbReference type="GeneID" id="70243209"/>
<sequence length="757" mass="85314">MKRNRIQFEGNGEHSSSSPIGSGGGGGPSRSPDDEGLGSLRHIPKISRKIRACTECKRHKVRCDMKPGNQICQRCQRMGLQCVVNKSLQTLLDDEAEWKTMMELAMADLLRKAQLPELSYYQGGGPSPRTRLSERDRKLSTTSVEATPRNEDHIETLQNTAGGHARRLSSVYRTHREQSHYSPEREEPGTVTIVTAPMGSLFEVTQLSHSRDNSPTRQYAPDRLVAADFISRGVVDLTEAEELFNYFDRRLNHYLWDGLVMPHKRLLSARQSSTLLTSAVLAVTALHIPSKERIFDTCYAEFARLASDSMLNRHHSLDDLRALCIGAFWLSDVSWKLSGYAVRIATERNLHQCYRKAMQSSPEHREQAQLWYILYVLEHHFSIAYGRPPIIHEDVCIVKHETFLNMPSVEQRDIRLHSQVALFITLTRIYHAFGPDVDLEVLEHELPKIETFDKDIENWQKIWASRLVGNAFVGDYPFKAVALHYHFSRLTLNSLALRTYHSANSFRPLSAERKKYAEIAIDSAMSTLQTVLDEPDIQRSLVGVPLFLHSMITFAAVFLLKIAVKVHPSCVNASVSQRNSLAAAALRINVSSVLRTIEKIVDLMISISEKASERHLSHHIARGLGKMMEGFREWEEKHTSHSTRPTPRLQQPSWLHDTPSLYNTVSLSNAQTIGERATILSHPPAMLGVAPLSSERSNPHGNPPNNGFPVATNATMDKSQLGLSAGSLDPMMTDLWGFDEEYFPTGVFDFLQSQMPA</sequence>
<feature type="region of interest" description="Disordered" evidence="7">
    <location>
        <begin position="1"/>
        <end position="41"/>
    </location>
</feature>
<organism evidence="9 10">
    <name type="scientific">Talaromyces proteolyticus</name>
    <dbReference type="NCBI Taxonomy" id="1131652"/>
    <lineage>
        <taxon>Eukaryota</taxon>
        <taxon>Fungi</taxon>
        <taxon>Dikarya</taxon>
        <taxon>Ascomycota</taxon>
        <taxon>Pezizomycotina</taxon>
        <taxon>Eurotiomycetes</taxon>
        <taxon>Eurotiomycetidae</taxon>
        <taxon>Eurotiales</taxon>
        <taxon>Trichocomaceae</taxon>
        <taxon>Talaromyces</taxon>
        <taxon>Talaromyces sect. Bacilispori</taxon>
    </lineage>
</organism>
<dbReference type="CDD" id="cd12148">
    <property type="entry name" value="fungal_TF_MHR"/>
    <property type="match status" value="1"/>
</dbReference>
<name>A0AAD4L0F0_9EURO</name>
<keyword evidence="10" id="KW-1185">Reference proteome</keyword>
<keyword evidence="4" id="KW-0238">DNA-binding</keyword>
<dbReference type="GO" id="GO:0008270">
    <property type="term" value="F:zinc ion binding"/>
    <property type="evidence" value="ECO:0007669"/>
    <property type="project" value="InterPro"/>
</dbReference>
<dbReference type="GO" id="GO:0006351">
    <property type="term" value="P:DNA-templated transcription"/>
    <property type="evidence" value="ECO:0007669"/>
    <property type="project" value="InterPro"/>
</dbReference>
<keyword evidence="3" id="KW-0805">Transcription regulation</keyword>
<dbReference type="AlphaFoldDB" id="A0AAD4L0F0"/>
<dbReference type="GO" id="GO:0005634">
    <property type="term" value="C:nucleus"/>
    <property type="evidence" value="ECO:0007669"/>
    <property type="project" value="UniProtKB-SubCell"/>
</dbReference>
<evidence type="ECO:0000256" key="1">
    <source>
        <dbReference type="ARBA" id="ARBA00004123"/>
    </source>
</evidence>
<accession>A0AAD4L0F0</accession>
<feature type="region of interest" description="Disordered" evidence="7">
    <location>
        <begin position="634"/>
        <end position="654"/>
    </location>
</feature>
<feature type="domain" description="Zn(2)-C6 fungal-type" evidence="8">
    <location>
        <begin position="52"/>
        <end position="84"/>
    </location>
</feature>
<dbReference type="GO" id="GO:0000981">
    <property type="term" value="F:DNA-binding transcription factor activity, RNA polymerase II-specific"/>
    <property type="evidence" value="ECO:0007669"/>
    <property type="project" value="InterPro"/>
</dbReference>
<evidence type="ECO:0000256" key="5">
    <source>
        <dbReference type="ARBA" id="ARBA00023163"/>
    </source>
</evidence>
<evidence type="ECO:0000256" key="6">
    <source>
        <dbReference type="ARBA" id="ARBA00023242"/>
    </source>
</evidence>
<feature type="compositionally biased region" description="Polar residues" evidence="7">
    <location>
        <begin position="642"/>
        <end position="653"/>
    </location>
</feature>
<dbReference type="SMART" id="SM00066">
    <property type="entry name" value="GAL4"/>
    <property type="match status" value="1"/>
</dbReference>
<dbReference type="InterPro" id="IPR036864">
    <property type="entry name" value="Zn2-C6_fun-type_DNA-bd_sf"/>
</dbReference>
<gene>
    <name evidence="9" type="ORF">BGW36DRAFT_335020</name>
</gene>